<sequence length="228" mass="26180">MYVPYDAHGDNEIKPITRMIAHKIGLSGEPVFIFYFIRSSIFYKKMVYNVSKTSLVCSLHFDDSFFIMEKGRRLLLKYAIPSKIINRIKYLCEKQNNSITDYIKTVTTLPVTKMFHNFESDSVDNSVSLNIIRDLVKLYFDLVWAFLTYNDLENLIGRLLTSTSSSEISFLLTPNVATIIPAPAAISLGIVSYPRIELFSQAVVYDVSLNVMLSIHPLDERLYQDHLE</sequence>
<reference evidence="1 2" key="1">
    <citation type="submission" date="2019-08" db="EMBL/GenBank/DDBJ databases">
        <title>Whole genome of Aphis craccivora.</title>
        <authorList>
            <person name="Voronova N.V."/>
            <person name="Shulinski R.S."/>
            <person name="Bandarenka Y.V."/>
            <person name="Zhorov D.G."/>
            <person name="Warner D."/>
        </authorList>
    </citation>
    <scope>NUCLEOTIDE SEQUENCE [LARGE SCALE GENOMIC DNA]</scope>
    <source>
        <strain evidence="1">180601</strain>
        <tissue evidence="1">Whole Body</tissue>
    </source>
</reference>
<evidence type="ECO:0000313" key="2">
    <source>
        <dbReference type="Proteomes" id="UP000478052"/>
    </source>
</evidence>
<organism evidence="1 2">
    <name type="scientific">Aphis craccivora</name>
    <name type="common">Cowpea aphid</name>
    <dbReference type="NCBI Taxonomy" id="307492"/>
    <lineage>
        <taxon>Eukaryota</taxon>
        <taxon>Metazoa</taxon>
        <taxon>Ecdysozoa</taxon>
        <taxon>Arthropoda</taxon>
        <taxon>Hexapoda</taxon>
        <taxon>Insecta</taxon>
        <taxon>Pterygota</taxon>
        <taxon>Neoptera</taxon>
        <taxon>Paraneoptera</taxon>
        <taxon>Hemiptera</taxon>
        <taxon>Sternorrhyncha</taxon>
        <taxon>Aphidomorpha</taxon>
        <taxon>Aphidoidea</taxon>
        <taxon>Aphididae</taxon>
        <taxon>Aphidini</taxon>
        <taxon>Aphis</taxon>
        <taxon>Aphis</taxon>
    </lineage>
</organism>
<proteinExistence type="predicted"/>
<name>A0A6G0YH88_APHCR</name>
<keyword evidence="2" id="KW-1185">Reference proteome</keyword>
<protein>
    <submittedName>
        <fullName evidence="1">Zinc finger BED domain-containing protein 1-like</fullName>
    </submittedName>
</protein>
<comment type="caution">
    <text evidence="1">The sequence shown here is derived from an EMBL/GenBank/DDBJ whole genome shotgun (WGS) entry which is preliminary data.</text>
</comment>
<dbReference type="AlphaFoldDB" id="A0A6G0YH88"/>
<gene>
    <name evidence="1" type="ORF">FWK35_00006362</name>
</gene>
<accession>A0A6G0YH88</accession>
<dbReference type="EMBL" id="VUJU01003990">
    <property type="protein sequence ID" value="KAF0755902.1"/>
    <property type="molecule type" value="Genomic_DNA"/>
</dbReference>
<dbReference type="Proteomes" id="UP000478052">
    <property type="component" value="Unassembled WGS sequence"/>
</dbReference>
<evidence type="ECO:0000313" key="1">
    <source>
        <dbReference type="EMBL" id="KAF0755902.1"/>
    </source>
</evidence>